<evidence type="ECO:0000256" key="2">
    <source>
        <dbReference type="SAM" id="SignalP"/>
    </source>
</evidence>
<gene>
    <name evidence="3" type="ORF">BJX68DRAFT_241776</name>
</gene>
<dbReference type="PANTHER" id="PTHR39599:SF2">
    <property type="entry name" value="ANCHORED PROTEIN, PUTATIVE (AFU_ORTHOLOGUE AFUA_1G09650)-RELATED"/>
    <property type="match status" value="1"/>
</dbReference>
<name>A0ABR4K1E1_9EURO</name>
<comment type="caution">
    <text evidence="3">The sequence shown here is derived from an EMBL/GenBank/DDBJ whole genome shotgun (WGS) entry which is preliminary data.</text>
</comment>
<keyword evidence="4" id="KW-1185">Reference proteome</keyword>
<evidence type="ECO:0000256" key="1">
    <source>
        <dbReference type="SAM" id="MobiDB-lite"/>
    </source>
</evidence>
<dbReference type="RefSeq" id="XP_070896860.1">
    <property type="nucleotide sequence ID" value="XM_071040884.1"/>
</dbReference>
<reference evidence="3 4" key="1">
    <citation type="submission" date="2024-07" db="EMBL/GenBank/DDBJ databases">
        <title>Section-level genome sequencing and comparative genomics of Aspergillus sections Usti and Cavernicolus.</title>
        <authorList>
            <consortium name="Lawrence Berkeley National Laboratory"/>
            <person name="Nybo J.L."/>
            <person name="Vesth T.C."/>
            <person name="Theobald S."/>
            <person name="Frisvad J.C."/>
            <person name="Larsen T.O."/>
            <person name="Kjaerboelling I."/>
            <person name="Rothschild-Mancinelli K."/>
            <person name="Lyhne E.K."/>
            <person name="Kogle M.E."/>
            <person name="Barry K."/>
            <person name="Clum A."/>
            <person name="Na H."/>
            <person name="Ledsgaard L."/>
            <person name="Lin J."/>
            <person name="Lipzen A."/>
            <person name="Kuo A."/>
            <person name="Riley R."/>
            <person name="Mondo S."/>
            <person name="LaButti K."/>
            <person name="Haridas S."/>
            <person name="Pangalinan J."/>
            <person name="Salamov A.A."/>
            <person name="Simmons B.A."/>
            <person name="Magnuson J.K."/>
            <person name="Chen J."/>
            <person name="Drula E."/>
            <person name="Henrissat B."/>
            <person name="Wiebenga A."/>
            <person name="Lubbers R.J."/>
            <person name="Gomes A.C."/>
            <person name="Macurrencykelacurrency M.R."/>
            <person name="Stajich J."/>
            <person name="Grigoriev I.V."/>
            <person name="Mortensen U.H."/>
            <person name="De vries R.P."/>
            <person name="Baker S.E."/>
            <person name="Andersen M.R."/>
        </authorList>
    </citation>
    <scope>NUCLEOTIDE SEQUENCE [LARGE SCALE GENOMIC DNA]</scope>
    <source>
        <strain evidence="3 4">CBS 756.74</strain>
    </source>
</reference>
<keyword evidence="2" id="KW-0732">Signal</keyword>
<feature type="signal peptide" evidence="2">
    <location>
        <begin position="1"/>
        <end position="18"/>
    </location>
</feature>
<dbReference type="PANTHER" id="PTHR39599">
    <property type="entry name" value="GPI-ANCHORED PROTEIN (EUROFUNG)-RELATED-RELATED"/>
    <property type="match status" value="1"/>
</dbReference>
<accession>A0ABR4K1E1</accession>
<evidence type="ECO:0008006" key="5">
    <source>
        <dbReference type="Google" id="ProtNLM"/>
    </source>
</evidence>
<proteinExistence type="predicted"/>
<dbReference type="GeneID" id="98156048"/>
<protein>
    <recommendedName>
        <fullName evidence="5">GPI anchored protein</fullName>
    </recommendedName>
</protein>
<evidence type="ECO:0000313" key="4">
    <source>
        <dbReference type="Proteomes" id="UP001610444"/>
    </source>
</evidence>
<feature type="chain" id="PRO_5045126273" description="GPI anchored protein" evidence="2">
    <location>
        <begin position="19"/>
        <end position="406"/>
    </location>
</feature>
<dbReference type="EMBL" id="JBFXLR010000035">
    <property type="protein sequence ID" value="KAL2845837.1"/>
    <property type="molecule type" value="Genomic_DNA"/>
</dbReference>
<organism evidence="3 4">
    <name type="scientific">Aspergillus pseudodeflectus</name>
    <dbReference type="NCBI Taxonomy" id="176178"/>
    <lineage>
        <taxon>Eukaryota</taxon>
        <taxon>Fungi</taxon>
        <taxon>Dikarya</taxon>
        <taxon>Ascomycota</taxon>
        <taxon>Pezizomycotina</taxon>
        <taxon>Eurotiomycetes</taxon>
        <taxon>Eurotiomycetidae</taxon>
        <taxon>Eurotiales</taxon>
        <taxon>Aspergillaceae</taxon>
        <taxon>Aspergillus</taxon>
        <taxon>Aspergillus subgen. Nidulantes</taxon>
    </lineage>
</organism>
<sequence>MLLFSILLGVASVAQVSANTDTERAVRRNAVIQGVRKMSDDEGEKFFMDYWSYNDESIVANTTESADSHRNTEIDRRIILPRSYPFNAPFAPGLERLSGLRLSPLVRKDFECPTGTYGCTSIDRPDNCCRTEETCVVVDSGGVGCCPAGQDCSGTIGSCWEGYTSCPSSLGGGCCIPGYDCVDGGCAHIVTITITTHSTTLTTTSVETVPTVTSTSSTATATSDTTSDTSSETSSVTTSSTSTDLSPPDRPTSLSTSTTSTTESSCPTGFYACAAVYQGGCCRTGRDCDTTSCPTIPSTTIVSNDQTIVIPEATTTAASSGGGSGGSSSGCASGWFSCADTVGGGCCPSGYACGEESCTAVPAASTSGTVAKEDPAAPSNNGEKAKIHWKMMMMVYTTLGMIWTML</sequence>
<evidence type="ECO:0000313" key="3">
    <source>
        <dbReference type="EMBL" id="KAL2845837.1"/>
    </source>
</evidence>
<dbReference type="Proteomes" id="UP001610444">
    <property type="component" value="Unassembled WGS sequence"/>
</dbReference>
<feature type="region of interest" description="Disordered" evidence="1">
    <location>
        <begin position="203"/>
        <end position="265"/>
    </location>
</feature>